<evidence type="ECO:0000313" key="2">
    <source>
        <dbReference type="EMBL" id="MBU2667845.1"/>
    </source>
</evidence>
<dbReference type="EMBL" id="JAHKKG010000010">
    <property type="protein sequence ID" value="MBU2667845.1"/>
    <property type="molecule type" value="Genomic_DNA"/>
</dbReference>
<feature type="transmembrane region" description="Helical" evidence="1">
    <location>
        <begin position="160"/>
        <end position="183"/>
    </location>
</feature>
<evidence type="ECO:0008006" key="4">
    <source>
        <dbReference type="Google" id="ProtNLM"/>
    </source>
</evidence>
<feature type="transmembrane region" description="Helical" evidence="1">
    <location>
        <begin position="41"/>
        <end position="63"/>
    </location>
</feature>
<feature type="transmembrane region" description="Helical" evidence="1">
    <location>
        <begin position="12"/>
        <end position="35"/>
    </location>
</feature>
<reference evidence="2 3" key="1">
    <citation type="submission" date="2021-06" db="EMBL/GenBank/DDBJ databases">
        <title>Actinoplanes lichenicola sp. nov., and Actinoplanes ovalisporus sp. nov., isolated from lichen in Thailand.</title>
        <authorList>
            <person name="Saeng-In P."/>
            <person name="Kanchanasin P."/>
            <person name="Yuki M."/>
            <person name="Kudo T."/>
            <person name="Ohkuma M."/>
            <person name="Phongsopitanun W."/>
            <person name="Tanasupawat S."/>
        </authorList>
    </citation>
    <scope>NUCLEOTIDE SEQUENCE [LARGE SCALE GENOMIC DNA]</scope>
    <source>
        <strain evidence="2 3">NBRC 110975</strain>
    </source>
</reference>
<sequence>MTTGLLTCRIPARPLAVVSGVFGLAAGLCFALFAAGRWERAGLAADVLGSVQLITLAPVALALGERMRTERAVRIACVVVAAAAVLTPVLEIVTRQGIWPSAVCSYLIFVWILLVSLTGHRRRSLPRPVTRAGLLIGAALLAGLVLLLPGLVTPEPLRRVFLAAGVGIGVLATAAQPVFTLLLGRHVFKEEP</sequence>
<proteinExistence type="predicted"/>
<protein>
    <recommendedName>
        <fullName evidence="4">Integral membrane protein</fullName>
    </recommendedName>
</protein>
<keyword evidence="3" id="KW-1185">Reference proteome</keyword>
<evidence type="ECO:0000313" key="3">
    <source>
        <dbReference type="Proteomes" id="UP001519654"/>
    </source>
</evidence>
<keyword evidence="1" id="KW-0812">Transmembrane</keyword>
<evidence type="ECO:0000256" key="1">
    <source>
        <dbReference type="SAM" id="Phobius"/>
    </source>
</evidence>
<organism evidence="2 3">
    <name type="scientific">Paractinoplanes bogorensis</name>
    <dbReference type="NCBI Taxonomy" id="1610840"/>
    <lineage>
        <taxon>Bacteria</taxon>
        <taxon>Bacillati</taxon>
        <taxon>Actinomycetota</taxon>
        <taxon>Actinomycetes</taxon>
        <taxon>Micromonosporales</taxon>
        <taxon>Micromonosporaceae</taxon>
        <taxon>Paractinoplanes</taxon>
    </lineage>
</organism>
<feature type="transmembrane region" description="Helical" evidence="1">
    <location>
        <begin position="129"/>
        <end position="148"/>
    </location>
</feature>
<dbReference type="RefSeq" id="WP_215792112.1">
    <property type="nucleotide sequence ID" value="NZ_JAHKKG010000010.1"/>
</dbReference>
<feature type="transmembrane region" description="Helical" evidence="1">
    <location>
        <begin position="75"/>
        <end position="92"/>
    </location>
</feature>
<keyword evidence="1" id="KW-1133">Transmembrane helix</keyword>
<keyword evidence="1" id="KW-0472">Membrane</keyword>
<gene>
    <name evidence="2" type="ORF">KOI35_30470</name>
</gene>
<accession>A0ABS5Z0C5</accession>
<comment type="caution">
    <text evidence="2">The sequence shown here is derived from an EMBL/GenBank/DDBJ whole genome shotgun (WGS) entry which is preliminary data.</text>
</comment>
<dbReference type="Proteomes" id="UP001519654">
    <property type="component" value="Unassembled WGS sequence"/>
</dbReference>
<feature type="transmembrane region" description="Helical" evidence="1">
    <location>
        <begin position="98"/>
        <end position="117"/>
    </location>
</feature>
<name>A0ABS5Z0C5_9ACTN</name>